<keyword evidence="1 4" id="KW-0639">Primosome</keyword>
<keyword evidence="3 4" id="KW-0238">DNA-binding</keyword>
<dbReference type="GO" id="GO:1990077">
    <property type="term" value="C:primosome complex"/>
    <property type="evidence" value="ECO:0007669"/>
    <property type="project" value="UniProtKB-UniRule"/>
</dbReference>
<name>A0A4U0PZG8_9NEIS</name>
<gene>
    <name evidence="4 5" type="primary">priB</name>
    <name evidence="5" type="ORF">FAZ21_08640</name>
</gene>
<dbReference type="PROSITE" id="PS50935">
    <property type="entry name" value="SSB"/>
    <property type="match status" value="1"/>
</dbReference>
<proteinExistence type="inferred from homology"/>
<dbReference type="NCBIfam" id="TIGR04418">
    <property type="entry name" value="PriB_gamma"/>
    <property type="match status" value="1"/>
</dbReference>
<keyword evidence="2 4" id="KW-0235">DNA replication</keyword>
<organism evidence="5 6">
    <name type="scientific">Chitiniphilus eburneus</name>
    <dbReference type="NCBI Taxonomy" id="2571148"/>
    <lineage>
        <taxon>Bacteria</taxon>
        <taxon>Pseudomonadati</taxon>
        <taxon>Pseudomonadota</taxon>
        <taxon>Betaproteobacteria</taxon>
        <taxon>Neisseriales</taxon>
        <taxon>Chitinibacteraceae</taxon>
        <taxon>Chitiniphilus</taxon>
    </lineage>
</organism>
<dbReference type="EMBL" id="SUMF01000007">
    <property type="protein sequence ID" value="TJZ74015.1"/>
    <property type="molecule type" value="Genomic_DNA"/>
</dbReference>
<dbReference type="AlphaFoldDB" id="A0A4U0PZG8"/>
<evidence type="ECO:0000313" key="6">
    <source>
        <dbReference type="Proteomes" id="UP000310016"/>
    </source>
</evidence>
<comment type="similarity">
    <text evidence="4">Belongs to the PriB family.</text>
</comment>
<dbReference type="GO" id="GO:0003697">
    <property type="term" value="F:single-stranded DNA binding"/>
    <property type="evidence" value="ECO:0007669"/>
    <property type="project" value="UniProtKB-UniRule"/>
</dbReference>
<dbReference type="PIRSF" id="PIRSF003135">
    <property type="entry name" value="Primosomal_n"/>
    <property type="match status" value="1"/>
</dbReference>
<dbReference type="InterPro" id="IPR000424">
    <property type="entry name" value="Primosome_PriB/ssb"/>
</dbReference>
<evidence type="ECO:0000256" key="1">
    <source>
        <dbReference type="ARBA" id="ARBA00022515"/>
    </source>
</evidence>
<protein>
    <recommendedName>
        <fullName evidence="4">Replication restart protein PriB</fullName>
    </recommendedName>
</protein>
<evidence type="ECO:0000313" key="5">
    <source>
        <dbReference type="EMBL" id="TJZ74015.1"/>
    </source>
</evidence>
<comment type="subunit">
    <text evidence="4">Homodimer. Interacts with PriA and DnaT. Component of the replication restart primosome. Primosome assembly occurs via a 'hand-off' mechanism. PriA binds to replication forks, subsequently PriB then DnaT bind; DnaT then displaces ssDNA to generate the helicase loading substrate.</text>
</comment>
<evidence type="ECO:0000256" key="2">
    <source>
        <dbReference type="ARBA" id="ARBA00022705"/>
    </source>
</evidence>
<keyword evidence="6" id="KW-1185">Reference proteome</keyword>
<dbReference type="Gene3D" id="2.40.50.140">
    <property type="entry name" value="Nucleic acid-binding proteins"/>
    <property type="match status" value="1"/>
</dbReference>
<dbReference type="Pfam" id="PF22657">
    <property type="entry name" value="SSB_1"/>
    <property type="match status" value="1"/>
</dbReference>
<accession>A0A4U0PZG8</accession>
<evidence type="ECO:0000256" key="4">
    <source>
        <dbReference type="HAMAP-Rule" id="MF_00720"/>
    </source>
</evidence>
<dbReference type="HAMAP" id="MF_00720">
    <property type="entry name" value="PriB"/>
    <property type="match status" value="1"/>
</dbReference>
<dbReference type="Proteomes" id="UP000310016">
    <property type="component" value="Unassembled WGS sequence"/>
</dbReference>
<dbReference type="InterPro" id="IPR012340">
    <property type="entry name" value="NA-bd_OB-fold"/>
</dbReference>
<dbReference type="GO" id="GO:0006269">
    <property type="term" value="P:DNA replication, synthesis of primer"/>
    <property type="evidence" value="ECO:0007669"/>
    <property type="project" value="UniProtKB-KW"/>
</dbReference>
<dbReference type="OrthoDB" id="5296916at2"/>
<comment type="function">
    <text evidence="4">Involved in the restart of stalled replication forks, which reloads the replicative helicase on sites other than the origin of replication; the PriA-PriB pathway is the major replication restart pathway. During primosome assembly it facilitates complex formation between PriA and DnaT on DNA; stabilizes PriA on DNA. Stimulates the DNA unwinding activity of PriA helicase.</text>
</comment>
<sequence>MLSRNRVVLGGTLSDLPALRYTPAGVAIQELAISHESQQQENGAERRVLATVKAVAVGQTGMALSRLKPGQALVVKGFLAAFSQRYPDRIVLHIDEYELLN</sequence>
<dbReference type="RefSeq" id="WP_136772982.1">
    <property type="nucleotide sequence ID" value="NZ_CP156074.1"/>
</dbReference>
<comment type="caution">
    <text evidence="5">The sequence shown here is derived from an EMBL/GenBank/DDBJ whole genome shotgun (WGS) entry which is preliminary data.</text>
</comment>
<dbReference type="SUPFAM" id="SSF50249">
    <property type="entry name" value="Nucleic acid-binding proteins"/>
    <property type="match status" value="1"/>
</dbReference>
<reference evidence="5 6" key="1">
    <citation type="submission" date="2019-04" db="EMBL/GenBank/DDBJ databases">
        <title>Chitiniphilus eburnea sp. nov., a novel chitinolytic bacterium isolated from aquaculture sludge.</title>
        <authorList>
            <person name="Sheng M."/>
        </authorList>
    </citation>
    <scope>NUCLEOTIDE SEQUENCE [LARGE SCALE GENOMIC DNA]</scope>
    <source>
        <strain evidence="5 6">HX-2-15</strain>
    </source>
</reference>
<evidence type="ECO:0000256" key="3">
    <source>
        <dbReference type="ARBA" id="ARBA00023125"/>
    </source>
</evidence>
<dbReference type="InterPro" id="IPR023646">
    <property type="entry name" value="Prisomal_replication_PriB"/>
</dbReference>